<dbReference type="Proteomes" id="UP001066276">
    <property type="component" value="Chromosome 3_1"/>
</dbReference>
<keyword evidence="3" id="KW-1185">Reference proteome</keyword>
<organism evidence="2 3">
    <name type="scientific">Pleurodeles waltl</name>
    <name type="common">Iberian ribbed newt</name>
    <dbReference type="NCBI Taxonomy" id="8319"/>
    <lineage>
        <taxon>Eukaryota</taxon>
        <taxon>Metazoa</taxon>
        <taxon>Chordata</taxon>
        <taxon>Craniata</taxon>
        <taxon>Vertebrata</taxon>
        <taxon>Euteleostomi</taxon>
        <taxon>Amphibia</taxon>
        <taxon>Batrachia</taxon>
        <taxon>Caudata</taxon>
        <taxon>Salamandroidea</taxon>
        <taxon>Salamandridae</taxon>
        <taxon>Pleurodelinae</taxon>
        <taxon>Pleurodeles</taxon>
    </lineage>
</organism>
<accession>A0AAV7UDS2</accession>
<dbReference type="EMBL" id="JANPWB010000005">
    <property type="protein sequence ID" value="KAJ1186554.1"/>
    <property type="molecule type" value="Genomic_DNA"/>
</dbReference>
<name>A0AAV7UDS2_PLEWA</name>
<proteinExistence type="predicted"/>
<dbReference type="AlphaFoldDB" id="A0AAV7UDS2"/>
<sequence length="111" mass="12520">MRGHTWHRAAQSVSQTLPAPAERRESAGPCSLLRSGIRHSCRRRRTTAPQAPPPRVGPCAPPHYISSHAPVRLRSKHRWRIRVCGETCDPLEKTGDRHSTEILVSREHLVL</sequence>
<protein>
    <submittedName>
        <fullName evidence="2">Uncharacterized protein</fullName>
    </submittedName>
</protein>
<feature type="compositionally biased region" description="Basic residues" evidence="1">
    <location>
        <begin position="36"/>
        <end position="46"/>
    </location>
</feature>
<gene>
    <name evidence="2" type="ORF">NDU88_003335</name>
</gene>
<evidence type="ECO:0000256" key="1">
    <source>
        <dbReference type="SAM" id="MobiDB-lite"/>
    </source>
</evidence>
<feature type="compositionally biased region" description="Pro residues" evidence="1">
    <location>
        <begin position="50"/>
        <end position="61"/>
    </location>
</feature>
<evidence type="ECO:0000313" key="3">
    <source>
        <dbReference type="Proteomes" id="UP001066276"/>
    </source>
</evidence>
<comment type="caution">
    <text evidence="2">The sequence shown here is derived from an EMBL/GenBank/DDBJ whole genome shotgun (WGS) entry which is preliminary data.</text>
</comment>
<reference evidence="2" key="1">
    <citation type="journal article" date="2022" name="bioRxiv">
        <title>Sequencing and chromosome-scale assembly of the giantPleurodeles waltlgenome.</title>
        <authorList>
            <person name="Brown T."/>
            <person name="Elewa A."/>
            <person name="Iarovenko S."/>
            <person name="Subramanian E."/>
            <person name="Araus A.J."/>
            <person name="Petzold A."/>
            <person name="Susuki M."/>
            <person name="Suzuki K.-i.T."/>
            <person name="Hayashi T."/>
            <person name="Toyoda A."/>
            <person name="Oliveira C."/>
            <person name="Osipova E."/>
            <person name="Leigh N.D."/>
            <person name="Simon A."/>
            <person name="Yun M.H."/>
        </authorList>
    </citation>
    <scope>NUCLEOTIDE SEQUENCE</scope>
    <source>
        <strain evidence="2">20211129_DDA</strain>
        <tissue evidence="2">Liver</tissue>
    </source>
</reference>
<feature type="region of interest" description="Disordered" evidence="1">
    <location>
        <begin position="1"/>
        <end position="64"/>
    </location>
</feature>
<evidence type="ECO:0000313" key="2">
    <source>
        <dbReference type="EMBL" id="KAJ1186554.1"/>
    </source>
</evidence>